<evidence type="ECO:0000259" key="1">
    <source>
        <dbReference type="Pfam" id="PF00144"/>
    </source>
</evidence>
<gene>
    <name evidence="2" type="ORF">CCHLO57077_00018660</name>
</gene>
<dbReference type="InterPro" id="IPR001466">
    <property type="entry name" value="Beta-lactam-related"/>
</dbReference>
<dbReference type="PANTHER" id="PTHR43319:SF3">
    <property type="entry name" value="BETA-LACTAMASE-RELATED DOMAIN-CONTAINING PROTEIN"/>
    <property type="match status" value="1"/>
</dbReference>
<evidence type="ECO:0000313" key="3">
    <source>
        <dbReference type="Proteomes" id="UP001160390"/>
    </source>
</evidence>
<feature type="domain" description="Beta-lactamase-related" evidence="1">
    <location>
        <begin position="18"/>
        <end position="353"/>
    </location>
</feature>
<dbReference type="InterPro" id="IPR012338">
    <property type="entry name" value="Beta-lactam/transpept-like"/>
</dbReference>
<evidence type="ECO:0000313" key="2">
    <source>
        <dbReference type="EMBL" id="CAI6099145.1"/>
    </source>
</evidence>
<dbReference type="AlphaFoldDB" id="A0AA35VAB0"/>
<sequence>MTIVYGKCDSKFREVQVLLEQFIESGKELGASITVNVDGEEVVDIWGGYANESRTQPWEENTIVNVFSCSKTVLSLAAFILVDRGLLDLDEKVAHYWPEFQAQGKGEILVRHLLSHTAGISGWDDPISIETLYDIEKSAAMLAGQAPWWTPGTASGYHALSMGHLLGELVRRTSGKTLREFIDTEIAGQLDADFQFGALERDWPRISDIVPPKNSGISPQFERGSIQAKTLLNPPLDPEYANTDAWRRAELGAINGHGGSARGKNLLSESTIRLIFQEQQCGQDLVLGMTFRFGIGFCLTPSAGLDWLPEGNVCFWGGWGGSFVIMDLDRRMTIAYTMNKMGSGLVGSDRATAYGKAVYKAVSS</sequence>
<dbReference type="InterPro" id="IPR052907">
    <property type="entry name" value="Beta-lactamase/esterase"/>
</dbReference>
<reference evidence="2" key="1">
    <citation type="submission" date="2023-01" db="EMBL/GenBank/DDBJ databases">
        <authorList>
            <person name="Piombo E."/>
        </authorList>
    </citation>
    <scope>NUCLEOTIDE SEQUENCE</scope>
</reference>
<dbReference type="Gene3D" id="3.40.710.10">
    <property type="entry name" value="DD-peptidase/beta-lactamase superfamily"/>
    <property type="match status" value="1"/>
</dbReference>
<dbReference type="Pfam" id="PF00144">
    <property type="entry name" value="Beta-lactamase"/>
    <property type="match status" value="1"/>
</dbReference>
<dbReference type="EMBL" id="CABFNP030001313">
    <property type="protein sequence ID" value="CAI6099145.1"/>
    <property type="molecule type" value="Genomic_DNA"/>
</dbReference>
<organism evidence="2 3">
    <name type="scientific">Clonostachys chloroleuca</name>
    <dbReference type="NCBI Taxonomy" id="1926264"/>
    <lineage>
        <taxon>Eukaryota</taxon>
        <taxon>Fungi</taxon>
        <taxon>Dikarya</taxon>
        <taxon>Ascomycota</taxon>
        <taxon>Pezizomycotina</taxon>
        <taxon>Sordariomycetes</taxon>
        <taxon>Hypocreomycetidae</taxon>
        <taxon>Hypocreales</taxon>
        <taxon>Bionectriaceae</taxon>
        <taxon>Clonostachys</taxon>
    </lineage>
</organism>
<protein>
    <recommendedName>
        <fullName evidence="1">Beta-lactamase-related domain-containing protein</fullName>
    </recommendedName>
</protein>
<proteinExistence type="predicted"/>
<keyword evidence="3" id="KW-1185">Reference proteome</keyword>
<name>A0AA35VAB0_9HYPO</name>
<dbReference type="SUPFAM" id="SSF56601">
    <property type="entry name" value="beta-lactamase/transpeptidase-like"/>
    <property type="match status" value="1"/>
</dbReference>
<comment type="caution">
    <text evidence="2">The sequence shown here is derived from an EMBL/GenBank/DDBJ whole genome shotgun (WGS) entry which is preliminary data.</text>
</comment>
<dbReference type="PANTHER" id="PTHR43319">
    <property type="entry name" value="BETA-LACTAMASE-RELATED"/>
    <property type="match status" value="1"/>
</dbReference>
<accession>A0AA35VAB0</accession>
<dbReference type="Proteomes" id="UP001160390">
    <property type="component" value="Unassembled WGS sequence"/>
</dbReference>